<evidence type="ECO:0008006" key="4">
    <source>
        <dbReference type="Google" id="ProtNLM"/>
    </source>
</evidence>
<dbReference type="EMBL" id="LFZN01000088">
    <property type="protein sequence ID" value="KXS99702.1"/>
    <property type="molecule type" value="Genomic_DNA"/>
</dbReference>
<feature type="region of interest" description="Disordered" evidence="1">
    <location>
        <begin position="130"/>
        <end position="221"/>
    </location>
</feature>
<dbReference type="OrthoDB" id="3913483at2759"/>
<protein>
    <recommendedName>
        <fullName evidence="4">SMP domain-containing protein</fullName>
    </recommendedName>
</protein>
<keyword evidence="3" id="KW-1185">Reference proteome</keyword>
<proteinExistence type="predicted"/>
<organism evidence="2 3">
    <name type="scientific">Pseudocercospora eumusae</name>
    <dbReference type="NCBI Taxonomy" id="321146"/>
    <lineage>
        <taxon>Eukaryota</taxon>
        <taxon>Fungi</taxon>
        <taxon>Dikarya</taxon>
        <taxon>Ascomycota</taxon>
        <taxon>Pezizomycotina</taxon>
        <taxon>Dothideomycetes</taxon>
        <taxon>Dothideomycetidae</taxon>
        <taxon>Mycosphaerellales</taxon>
        <taxon>Mycosphaerellaceae</taxon>
        <taxon>Pseudocercospora</taxon>
    </lineage>
</organism>
<reference evidence="2 3" key="1">
    <citation type="submission" date="2015-07" db="EMBL/GenBank/DDBJ databases">
        <title>Comparative genomics of the Sigatoka disease complex on banana suggests a link between parallel evolutionary changes in Pseudocercospora fijiensis and Pseudocercospora eumusae and increased virulence on the banana host.</title>
        <authorList>
            <person name="Chang T.-C."/>
            <person name="Salvucci A."/>
            <person name="Crous P.W."/>
            <person name="Stergiopoulos I."/>
        </authorList>
    </citation>
    <scope>NUCLEOTIDE SEQUENCE [LARGE SCALE GENOMIC DNA]</scope>
    <source>
        <strain evidence="2 3">CBS 114824</strain>
    </source>
</reference>
<gene>
    <name evidence="2" type="ORF">AC578_9902</name>
</gene>
<evidence type="ECO:0000313" key="2">
    <source>
        <dbReference type="EMBL" id="KXS99702.1"/>
    </source>
</evidence>
<accession>A0A139HB88</accession>
<evidence type="ECO:0000313" key="3">
    <source>
        <dbReference type="Proteomes" id="UP000070133"/>
    </source>
</evidence>
<dbReference type="Proteomes" id="UP000070133">
    <property type="component" value="Unassembled WGS sequence"/>
</dbReference>
<comment type="caution">
    <text evidence="2">The sequence shown here is derived from an EMBL/GenBank/DDBJ whole genome shotgun (WGS) entry which is preliminary data.</text>
</comment>
<evidence type="ECO:0000256" key="1">
    <source>
        <dbReference type="SAM" id="MobiDB-lite"/>
    </source>
</evidence>
<sequence length="221" mass="23388">MCVCSVAQEQEQSAPVNSNDFKLLAFNFSFNHSFHTSKHHQTRLRYTIIMSGTEQAYHLTKEDVRKVEQREAKAHGGDIPADSNAAGLQSIVDSADKNKAEIIAERQANLPLPDQPPAASDFNSADARTVNVGSGGISGHLSHGNSALREPATGESVARADPHSIRGNVQGQGVGREAAEGLSGLPNDAVAQGSKNKAGLEDTTGKDYGYPKNDPSSGVKN</sequence>
<dbReference type="AlphaFoldDB" id="A0A139HB88"/>
<name>A0A139HB88_9PEZI</name>